<feature type="transmembrane region" description="Helical" evidence="2">
    <location>
        <begin position="565"/>
        <end position="589"/>
    </location>
</feature>
<dbReference type="EMBL" id="CAMXCT020000499">
    <property type="protein sequence ID" value="CAL1132967.1"/>
    <property type="molecule type" value="Genomic_DNA"/>
</dbReference>
<accession>A0A9P1BTY3</accession>
<dbReference type="EMBL" id="CAMXCT030000499">
    <property type="protein sequence ID" value="CAL4766904.1"/>
    <property type="molecule type" value="Genomic_DNA"/>
</dbReference>
<feature type="transmembrane region" description="Helical" evidence="2">
    <location>
        <begin position="262"/>
        <end position="282"/>
    </location>
</feature>
<dbReference type="EMBL" id="CAMXCT010000499">
    <property type="protein sequence ID" value="CAI3979592.1"/>
    <property type="molecule type" value="Genomic_DNA"/>
</dbReference>
<dbReference type="Proteomes" id="UP001152797">
    <property type="component" value="Unassembled WGS sequence"/>
</dbReference>
<feature type="transmembrane region" description="Helical" evidence="2">
    <location>
        <begin position="522"/>
        <end position="545"/>
    </location>
</feature>
<keyword evidence="5" id="KW-1185">Reference proteome</keyword>
<evidence type="ECO:0000313" key="3">
    <source>
        <dbReference type="EMBL" id="CAI3979592.1"/>
    </source>
</evidence>
<feature type="compositionally biased region" description="Low complexity" evidence="1">
    <location>
        <begin position="608"/>
        <end position="628"/>
    </location>
</feature>
<evidence type="ECO:0000256" key="2">
    <source>
        <dbReference type="SAM" id="Phobius"/>
    </source>
</evidence>
<reference evidence="3" key="1">
    <citation type="submission" date="2022-10" db="EMBL/GenBank/DDBJ databases">
        <authorList>
            <person name="Chen Y."/>
            <person name="Dougan E. K."/>
            <person name="Chan C."/>
            <person name="Rhodes N."/>
            <person name="Thang M."/>
        </authorList>
    </citation>
    <scope>NUCLEOTIDE SEQUENCE</scope>
</reference>
<organism evidence="3">
    <name type="scientific">Cladocopium goreaui</name>
    <dbReference type="NCBI Taxonomy" id="2562237"/>
    <lineage>
        <taxon>Eukaryota</taxon>
        <taxon>Sar</taxon>
        <taxon>Alveolata</taxon>
        <taxon>Dinophyceae</taxon>
        <taxon>Suessiales</taxon>
        <taxon>Symbiodiniaceae</taxon>
        <taxon>Cladocopium</taxon>
    </lineage>
</organism>
<feature type="transmembrane region" description="Helical" evidence="2">
    <location>
        <begin position="42"/>
        <end position="61"/>
    </location>
</feature>
<comment type="caution">
    <text evidence="3">The sequence shown here is derived from an EMBL/GenBank/DDBJ whole genome shotgun (WGS) entry which is preliminary data.</text>
</comment>
<sequence length="636" mass="69483">MAKLLSHHDRYHSHAILGLLALLHFAYRFYTVLIEQRESFSPGFWSAATLLVHVFLHVLSFQFELPRNRIWTKPMIWREFRVHNAIFAYRHLVGTALGIWAPEWWWQQPTLSSLLAKVVLVLVACKAADVTTEMIGSTEMRTTNAMPYPKSTPRPVEEMAKTFYAKSQFAATSIAAFGTPSLSFCSVLAIELASLLMTLVRKGLIEARTYHIVYATSLFVMFPCIVATLHSGDAAMEMAAFRGLMVCAVAVDLRLKHRIDKYVAWGLSIVGGHFLAEILGMVGCYKLLIAWPGMAWSAAGTVQCLLTDVQKKDDIADCNKRGGQDASNDGTRLPASGEQTAACNFMAKKKEPRSAKDQVLQWLSVLSGVVSLVCLIPKIPYRYAQTFTGYHQRFPMVRTYSLFGASNKMGQMVSWFKWQKETCRMRDEFAKSNPLLAAAGGIAAAKSGVGGAAAGCMFWDTCKSQLTVRCTEYATMAVMSIISMLLQLIGAGSALCVPMMLNAESDAGKDKKGSKKEKAKKAAIGATMGCAVAGGLLPFLSWAIYMGSSGAMMSNLKTKEAYAYGYAYVGSFLAVSGWLLGLIGAFIGLRRFQTFGKEKEKDDDDDAAANANMPTDMPPMADVPGMPSAAPPAMPS</sequence>
<evidence type="ECO:0000256" key="1">
    <source>
        <dbReference type="SAM" id="MobiDB-lite"/>
    </source>
</evidence>
<feature type="transmembrane region" description="Helical" evidence="2">
    <location>
        <begin position="473"/>
        <end position="501"/>
    </location>
</feature>
<proteinExistence type="predicted"/>
<protein>
    <submittedName>
        <fullName evidence="3">Uncharacterized protein</fullName>
    </submittedName>
</protein>
<feature type="transmembrane region" description="Helical" evidence="2">
    <location>
        <begin position="12"/>
        <end position="30"/>
    </location>
</feature>
<feature type="transmembrane region" description="Helical" evidence="2">
    <location>
        <begin position="212"/>
        <end position="232"/>
    </location>
</feature>
<name>A0A9P1BTY3_9DINO</name>
<reference evidence="4" key="2">
    <citation type="submission" date="2024-04" db="EMBL/GenBank/DDBJ databases">
        <authorList>
            <person name="Chen Y."/>
            <person name="Shah S."/>
            <person name="Dougan E. K."/>
            <person name="Thang M."/>
            <person name="Chan C."/>
        </authorList>
    </citation>
    <scope>NUCLEOTIDE SEQUENCE [LARGE SCALE GENOMIC DNA]</scope>
</reference>
<feature type="region of interest" description="Disordered" evidence="1">
    <location>
        <begin position="598"/>
        <end position="636"/>
    </location>
</feature>
<keyword evidence="2" id="KW-0472">Membrane</keyword>
<feature type="transmembrane region" description="Helical" evidence="2">
    <location>
        <begin position="359"/>
        <end position="379"/>
    </location>
</feature>
<evidence type="ECO:0000313" key="4">
    <source>
        <dbReference type="EMBL" id="CAL1132967.1"/>
    </source>
</evidence>
<dbReference type="AlphaFoldDB" id="A0A9P1BTY3"/>
<keyword evidence="2" id="KW-0812">Transmembrane</keyword>
<evidence type="ECO:0000313" key="5">
    <source>
        <dbReference type="Proteomes" id="UP001152797"/>
    </source>
</evidence>
<gene>
    <name evidence="3" type="ORF">C1SCF055_LOCUS7531</name>
</gene>
<keyword evidence="2" id="KW-1133">Transmembrane helix</keyword>
<feature type="transmembrane region" description="Helical" evidence="2">
    <location>
        <begin position="82"/>
        <end position="101"/>
    </location>
</feature>
<dbReference type="OrthoDB" id="427333at2759"/>